<dbReference type="AlphaFoldDB" id="A0A5Q4VGS2"/>
<comment type="caution">
    <text evidence="1">The sequence shown here is derived from an EMBL/GenBank/DDBJ whole genome shotgun (WGS) entry which is preliminary data.</text>
</comment>
<dbReference type="RefSeq" id="WP_139445213.1">
    <property type="nucleotide sequence ID" value="NZ_VDMB01000001.1"/>
</dbReference>
<gene>
    <name evidence="1" type="ORF">FIM25_00895</name>
</gene>
<dbReference type="Proteomes" id="UP000321899">
    <property type="component" value="Unassembled WGS sequence"/>
</dbReference>
<proteinExistence type="predicted"/>
<organism evidence="1 2">
    <name type="scientific">Desulfobotulus mexicanus</name>
    <dbReference type="NCBI Taxonomy" id="2586642"/>
    <lineage>
        <taxon>Bacteria</taxon>
        <taxon>Pseudomonadati</taxon>
        <taxon>Thermodesulfobacteriota</taxon>
        <taxon>Desulfobacteria</taxon>
        <taxon>Desulfobacterales</taxon>
        <taxon>Desulfobacteraceae</taxon>
        <taxon>Desulfobotulus</taxon>
    </lineage>
</organism>
<sequence length="97" mass="11051">MKVKVIRQGSSYVIPILENTDLELDSFYVEIDPSLEAILFRVGQSDTIAKLRELNDILGGDDYLSFKLKHLPENYNHTSSRSDDDILAEALMEKYGK</sequence>
<dbReference type="OrthoDB" id="5424119at2"/>
<reference evidence="1 2" key="1">
    <citation type="submission" date="2019-06" db="EMBL/GenBank/DDBJ databases">
        <title>Desulfobotulus mexicanus sp. nov., a novel sulfate-reducing bacterium isolated from the sediment of an alkaline crater lake in Mexico.</title>
        <authorList>
            <person name="Hirschler-Rea A."/>
        </authorList>
    </citation>
    <scope>NUCLEOTIDE SEQUENCE [LARGE SCALE GENOMIC DNA]</scope>
    <source>
        <strain evidence="1 2">PAR22N</strain>
    </source>
</reference>
<dbReference type="EMBL" id="VDMB01000001">
    <property type="protein sequence ID" value="TYT76143.1"/>
    <property type="molecule type" value="Genomic_DNA"/>
</dbReference>
<accession>A0A5Q4VGS2</accession>
<name>A0A5Q4VGS2_9BACT</name>
<keyword evidence="2" id="KW-1185">Reference proteome</keyword>
<evidence type="ECO:0000313" key="1">
    <source>
        <dbReference type="EMBL" id="TYT76143.1"/>
    </source>
</evidence>
<evidence type="ECO:0000313" key="2">
    <source>
        <dbReference type="Proteomes" id="UP000321899"/>
    </source>
</evidence>
<protein>
    <submittedName>
        <fullName evidence="1">Uncharacterized protein</fullName>
    </submittedName>
</protein>